<evidence type="ECO:0000259" key="1">
    <source>
        <dbReference type="Pfam" id="PF04972"/>
    </source>
</evidence>
<dbReference type="InterPro" id="IPR007055">
    <property type="entry name" value="BON_dom"/>
</dbReference>
<accession>A0A0L8BZI7</accession>
<dbReference type="AlphaFoldDB" id="A0A0L8BZI7"/>
<proteinExistence type="predicted"/>
<reference evidence="3" key="1">
    <citation type="submission" date="2015-07" db="EMBL/GenBank/DDBJ databases">
        <title>Whole genome sequence of an Ensifer adhaerens strain isolated from a cave pool in the Wind Cave National Park.</title>
        <authorList>
            <person name="Eng W.W.H."/>
            <person name="Gan H.M."/>
            <person name="Barton H.A."/>
            <person name="Savka M.A."/>
        </authorList>
    </citation>
    <scope>NUCLEOTIDE SEQUENCE [LARGE SCALE GENOMIC DNA]</scope>
    <source>
        <strain evidence="3">SD006</strain>
    </source>
</reference>
<dbReference type="EMBL" id="LGAP01000003">
    <property type="protein sequence ID" value="KOF20117.1"/>
    <property type="molecule type" value="Genomic_DNA"/>
</dbReference>
<evidence type="ECO:0000313" key="2">
    <source>
        <dbReference type="EMBL" id="KOF20117.1"/>
    </source>
</evidence>
<evidence type="ECO:0000313" key="3">
    <source>
        <dbReference type="Proteomes" id="UP000037425"/>
    </source>
</evidence>
<dbReference type="PATRIC" id="fig|106592.7.peg.4653"/>
<comment type="caution">
    <text evidence="2">The sequence shown here is derived from an EMBL/GenBank/DDBJ whole genome shotgun (WGS) entry which is preliminary data.</text>
</comment>
<dbReference type="Gene3D" id="3.30.1340.30">
    <property type="match status" value="1"/>
</dbReference>
<gene>
    <name evidence="2" type="ORF">AC244_09460</name>
</gene>
<feature type="domain" description="BON" evidence="1">
    <location>
        <begin position="22"/>
        <end position="81"/>
    </location>
</feature>
<name>A0A0L8BZI7_ENSAD</name>
<protein>
    <recommendedName>
        <fullName evidence="1">BON domain-containing protein</fullName>
    </recommendedName>
</protein>
<dbReference type="Pfam" id="PF04972">
    <property type="entry name" value="BON"/>
    <property type="match status" value="1"/>
</dbReference>
<sequence>MFGLTFASSAPSQPFDIAGVMAVSAAIAYCDDLAEADISVTRERGEIYLDGVVSSIAMRDEAQKVAKEVTGSPVRSRLRVAK</sequence>
<organism evidence="2 3">
    <name type="scientific">Ensifer adhaerens</name>
    <name type="common">Sinorhizobium morelense</name>
    <dbReference type="NCBI Taxonomy" id="106592"/>
    <lineage>
        <taxon>Bacteria</taxon>
        <taxon>Pseudomonadati</taxon>
        <taxon>Pseudomonadota</taxon>
        <taxon>Alphaproteobacteria</taxon>
        <taxon>Hyphomicrobiales</taxon>
        <taxon>Rhizobiaceae</taxon>
        <taxon>Sinorhizobium/Ensifer group</taxon>
        <taxon>Ensifer</taxon>
    </lineage>
</organism>
<dbReference type="Proteomes" id="UP000037425">
    <property type="component" value="Unassembled WGS sequence"/>
</dbReference>